<dbReference type="EMBL" id="OC003218">
    <property type="protein sequence ID" value="CAD7262981.1"/>
    <property type="molecule type" value="Genomic_DNA"/>
</dbReference>
<dbReference type="PANTHER" id="PTHR48041:SF32">
    <property type="entry name" value="PROTEIN WHITE-LIKE PROTEIN"/>
    <property type="match status" value="1"/>
</dbReference>
<keyword evidence="5 6" id="KW-0472">Membrane</keyword>
<feature type="domain" description="ABC-2 type transporter transmembrane" evidence="7">
    <location>
        <begin position="67"/>
        <end position="275"/>
    </location>
</feature>
<keyword evidence="3 6" id="KW-0812">Transmembrane</keyword>
<feature type="transmembrane region" description="Helical" evidence="6">
    <location>
        <begin position="310"/>
        <end position="333"/>
    </location>
</feature>
<evidence type="ECO:0000313" key="8">
    <source>
        <dbReference type="EMBL" id="CAD7262981.1"/>
    </source>
</evidence>
<name>A0A7R9AYJ1_TIMSH</name>
<keyword evidence="4 6" id="KW-1133">Transmembrane helix</keyword>
<organism evidence="8">
    <name type="scientific">Timema shepardi</name>
    <name type="common">Walking stick</name>
    <dbReference type="NCBI Taxonomy" id="629360"/>
    <lineage>
        <taxon>Eukaryota</taxon>
        <taxon>Metazoa</taxon>
        <taxon>Ecdysozoa</taxon>
        <taxon>Arthropoda</taxon>
        <taxon>Hexapoda</taxon>
        <taxon>Insecta</taxon>
        <taxon>Pterygota</taxon>
        <taxon>Neoptera</taxon>
        <taxon>Polyneoptera</taxon>
        <taxon>Phasmatodea</taxon>
        <taxon>Timematodea</taxon>
        <taxon>Timematoidea</taxon>
        <taxon>Timematidae</taxon>
        <taxon>Timema</taxon>
    </lineage>
</organism>
<evidence type="ECO:0000259" key="7">
    <source>
        <dbReference type="Pfam" id="PF01061"/>
    </source>
</evidence>
<gene>
    <name evidence="8" type="ORF">TSIB3V08_LOCUS7075</name>
</gene>
<sequence length="340" mass="39022">MLVVLEIVSGEYGHFVQELATATTSKCWRKHDELTGSVSEEQITGDNEKTDSTKTMILIDTPSEYTKFWVLLYRCFVFLYRDWTVTHLKCVFHILVGVLLGLNYLNIGSDGSKTINNLGYMVVTITYLTFTSMMPAVLRFPSELAVLKKERFNNWYYLRTYYLAFLVSNCPIQMLYCVLHTSVSYLLTSQPLNIERFAMFMLACLLVTLIGESIGLLLGTLCNPVNGTFFGSIYICFMLLFSGFLILFNHMSNYMYWMSYLSAFRYTTMGMILSMYDYGRDGLPCPEDTVYCHLRSPSLVLREFGTTAGYYWANMGALVGLLILFRVITFCTLRRCIKSC</sequence>
<feature type="transmembrane region" description="Helical" evidence="6">
    <location>
        <begin position="86"/>
        <end position="106"/>
    </location>
</feature>
<evidence type="ECO:0000256" key="4">
    <source>
        <dbReference type="ARBA" id="ARBA00022989"/>
    </source>
</evidence>
<keyword evidence="2" id="KW-0813">Transport</keyword>
<feature type="transmembrane region" description="Helical" evidence="6">
    <location>
        <begin position="227"/>
        <end position="248"/>
    </location>
</feature>
<dbReference type="Pfam" id="PF01061">
    <property type="entry name" value="ABC2_membrane"/>
    <property type="match status" value="1"/>
</dbReference>
<dbReference type="AlphaFoldDB" id="A0A7R9AYJ1"/>
<evidence type="ECO:0000256" key="2">
    <source>
        <dbReference type="ARBA" id="ARBA00022448"/>
    </source>
</evidence>
<dbReference type="InterPro" id="IPR050352">
    <property type="entry name" value="ABCG_transporters"/>
</dbReference>
<proteinExistence type="predicted"/>
<comment type="subcellular location">
    <subcellularLocation>
        <location evidence="1">Membrane</location>
        <topology evidence="1">Multi-pass membrane protein</topology>
    </subcellularLocation>
</comment>
<reference evidence="8" key="1">
    <citation type="submission" date="2020-11" db="EMBL/GenBank/DDBJ databases">
        <authorList>
            <person name="Tran Van P."/>
        </authorList>
    </citation>
    <scope>NUCLEOTIDE SEQUENCE</scope>
</reference>
<evidence type="ECO:0000256" key="5">
    <source>
        <dbReference type="ARBA" id="ARBA00023136"/>
    </source>
</evidence>
<feature type="transmembrane region" description="Helical" evidence="6">
    <location>
        <begin position="160"/>
        <end position="187"/>
    </location>
</feature>
<feature type="transmembrane region" description="Helical" evidence="6">
    <location>
        <begin position="118"/>
        <end position="140"/>
    </location>
</feature>
<accession>A0A7R9AYJ1</accession>
<dbReference type="GO" id="GO:0140359">
    <property type="term" value="F:ABC-type transporter activity"/>
    <property type="evidence" value="ECO:0007669"/>
    <property type="project" value="InterPro"/>
</dbReference>
<dbReference type="PANTHER" id="PTHR48041">
    <property type="entry name" value="ABC TRANSPORTER G FAMILY MEMBER 28"/>
    <property type="match status" value="1"/>
</dbReference>
<dbReference type="GO" id="GO:0005886">
    <property type="term" value="C:plasma membrane"/>
    <property type="evidence" value="ECO:0007669"/>
    <property type="project" value="TreeGrafter"/>
</dbReference>
<evidence type="ECO:0000256" key="1">
    <source>
        <dbReference type="ARBA" id="ARBA00004141"/>
    </source>
</evidence>
<protein>
    <recommendedName>
        <fullName evidence="7">ABC-2 type transporter transmembrane domain-containing protein</fullName>
    </recommendedName>
</protein>
<evidence type="ECO:0000256" key="3">
    <source>
        <dbReference type="ARBA" id="ARBA00022692"/>
    </source>
</evidence>
<dbReference type="InterPro" id="IPR013525">
    <property type="entry name" value="ABC2_TM"/>
</dbReference>
<evidence type="ECO:0000256" key="6">
    <source>
        <dbReference type="SAM" id="Phobius"/>
    </source>
</evidence>
<feature type="transmembrane region" description="Helical" evidence="6">
    <location>
        <begin position="199"/>
        <end position="221"/>
    </location>
</feature>